<evidence type="ECO:0000256" key="1">
    <source>
        <dbReference type="SAM" id="MobiDB-lite"/>
    </source>
</evidence>
<feature type="non-terminal residue" evidence="2">
    <location>
        <position position="256"/>
    </location>
</feature>
<dbReference type="EMBL" id="AOUO01000651">
    <property type="protein sequence ID" value="EOD63166.1"/>
    <property type="molecule type" value="Genomic_DNA"/>
</dbReference>
<accession>R1HS50</accession>
<name>R1HS50_9PSEU</name>
<reference evidence="2 3" key="1">
    <citation type="submission" date="2013-02" db="EMBL/GenBank/DDBJ databases">
        <title>Draft genome sequence of Amycolatopsis vancoresmycina strain DSM 44592T.</title>
        <authorList>
            <person name="Kumar S."/>
            <person name="Kaur N."/>
            <person name="Kaur C."/>
            <person name="Raghava G.P.S."/>
            <person name="Mayilraj S."/>
        </authorList>
    </citation>
    <scope>NUCLEOTIDE SEQUENCE [LARGE SCALE GENOMIC DNA]</scope>
    <source>
        <strain evidence="2 3">DSM 44592</strain>
    </source>
</reference>
<protein>
    <submittedName>
        <fullName evidence="2">Uncharacterized protein</fullName>
    </submittedName>
</protein>
<evidence type="ECO:0000313" key="3">
    <source>
        <dbReference type="Proteomes" id="UP000014139"/>
    </source>
</evidence>
<gene>
    <name evidence="2" type="ORF">H480_38415</name>
</gene>
<sequence length="256" mass="26535">MRQCRVTLVRRGGWSWGPDPEGLVRQLLARLPDLLAAEYSAELAGAGPDVEIAAPVTLVVRAGTLTAVPASPVVVADTPPPAPSAPEPAADPVSFAEPVAGESPQPQSIAGFFAELAERGELDPMLALLPEAARRHYVRAALEHVRADPGALPPAVVDRLRAALPGPELPEQNGTAATESTVDVTAVRPGTAVETASALPFLLAGPLARVGYLDAIGPVLAEDAPLFAAALAYKVLGPAARGWRRTEPDRRTAAAF</sequence>
<proteinExistence type="predicted"/>
<dbReference type="AlphaFoldDB" id="R1HS50"/>
<feature type="region of interest" description="Disordered" evidence="1">
    <location>
        <begin position="78"/>
        <end position="104"/>
    </location>
</feature>
<comment type="caution">
    <text evidence="2">The sequence shown here is derived from an EMBL/GenBank/DDBJ whole genome shotgun (WGS) entry which is preliminary data.</text>
</comment>
<organism evidence="2 3">
    <name type="scientific">Amycolatopsis vancoresmycina DSM 44592</name>
    <dbReference type="NCBI Taxonomy" id="1292037"/>
    <lineage>
        <taxon>Bacteria</taxon>
        <taxon>Bacillati</taxon>
        <taxon>Actinomycetota</taxon>
        <taxon>Actinomycetes</taxon>
        <taxon>Pseudonocardiales</taxon>
        <taxon>Pseudonocardiaceae</taxon>
        <taxon>Amycolatopsis</taxon>
    </lineage>
</organism>
<keyword evidence="3" id="KW-1185">Reference proteome</keyword>
<dbReference type="Proteomes" id="UP000014139">
    <property type="component" value="Unassembled WGS sequence"/>
</dbReference>
<dbReference type="eggNOG" id="ENOG5033RTQ">
    <property type="taxonomic scope" value="Bacteria"/>
</dbReference>
<evidence type="ECO:0000313" key="2">
    <source>
        <dbReference type="EMBL" id="EOD63166.1"/>
    </source>
</evidence>